<dbReference type="EMBL" id="JBAMMX010000011">
    <property type="protein sequence ID" value="KAK6931393.1"/>
    <property type="molecule type" value="Genomic_DNA"/>
</dbReference>
<protein>
    <submittedName>
        <fullName evidence="3">Enolase, N-terminal</fullName>
    </submittedName>
</protein>
<evidence type="ECO:0000256" key="1">
    <source>
        <dbReference type="SAM" id="MobiDB-lite"/>
    </source>
</evidence>
<dbReference type="PANTHER" id="PTHR11902">
    <property type="entry name" value="ENOLASE"/>
    <property type="match status" value="1"/>
</dbReference>
<dbReference type="SMART" id="SM01193">
    <property type="entry name" value="Enolase_N"/>
    <property type="match status" value="1"/>
</dbReference>
<evidence type="ECO:0000313" key="4">
    <source>
        <dbReference type="Proteomes" id="UP001370490"/>
    </source>
</evidence>
<dbReference type="SUPFAM" id="SSF54826">
    <property type="entry name" value="Enolase N-terminal domain-like"/>
    <property type="match status" value="1"/>
</dbReference>
<dbReference type="GO" id="GO:0000287">
    <property type="term" value="F:magnesium ion binding"/>
    <property type="evidence" value="ECO:0007669"/>
    <property type="project" value="InterPro"/>
</dbReference>
<gene>
    <name evidence="3" type="ORF">RJ641_003186</name>
</gene>
<sequence>MATSTKLNRIPSGNAAQEQITIFTKKDIEGRKMLSHHVRGPEKVKSMETNKWLSEISSTNDFARKCDMKSEDASGRSHRRSARSVSSKEFAPLPFSCFMLFYPKENYYKEDEQYEAVELRDGGKGVYLGNSVTRVVRNINDKISKALIGMDPTLQSQIDQAMMNLDKIEKKVPLYKPIADLARKINRIIPIPTLTVISGGRHAGNSLAIQQVAIRFCGSKIANLTCLMNDSSMVELDPSFSRGPEKVKSMETNKGLSEISSTNDFARKCDMKSEDASGRSHRRSARSVSSKEVGLVGFVAFNADYHGPQHHPPKNN</sequence>
<feature type="compositionally biased region" description="Basic and acidic residues" evidence="1">
    <location>
        <begin position="268"/>
        <end position="278"/>
    </location>
</feature>
<name>A0AAN8VPC6_9MAGN</name>
<proteinExistence type="predicted"/>
<dbReference type="InterPro" id="IPR029017">
    <property type="entry name" value="Enolase-like_N"/>
</dbReference>
<dbReference type="Gene3D" id="3.20.20.120">
    <property type="entry name" value="Enolase-like C-terminal domain"/>
    <property type="match status" value="1"/>
</dbReference>
<dbReference type="GO" id="GO:0006096">
    <property type="term" value="P:glycolytic process"/>
    <property type="evidence" value="ECO:0007669"/>
    <property type="project" value="InterPro"/>
</dbReference>
<dbReference type="PANTHER" id="PTHR11902:SF56">
    <property type="entry name" value="CYTOSOLIC ENOLASE 3"/>
    <property type="match status" value="1"/>
</dbReference>
<organism evidence="3 4">
    <name type="scientific">Dillenia turbinata</name>
    <dbReference type="NCBI Taxonomy" id="194707"/>
    <lineage>
        <taxon>Eukaryota</taxon>
        <taxon>Viridiplantae</taxon>
        <taxon>Streptophyta</taxon>
        <taxon>Embryophyta</taxon>
        <taxon>Tracheophyta</taxon>
        <taxon>Spermatophyta</taxon>
        <taxon>Magnoliopsida</taxon>
        <taxon>eudicotyledons</taxon>
        <taxon>Gunneridae</taxon>
        <taxon>Pentapetalae</taxon>
        <taxon>Dilleniales</taxon>
        <taxon>Dilleniaceae</taxon>
        <taxon>Dillenia</taxon>
    </lineage>
</organism>
<dbReference type="InterPro" id="IPR036849">
    <property type="entry name" value="Enolase-like_C_sf"/>
</dbReference>
<keyword evidence="4" id="KW-1185">Reference proteome</keyword>
<dbReference type="InterPro" id="IPR000941">
    <property type="entry name" value="Enolase"/>
</dbReference>
<dbReference type="SUPFAM" id="SSF51604">
    <property type="entry name" value="Enolase C-terminal domain-like"/>
    <property type="match status" value="1"/>
</dbReference>
<evidence type="ECO:0000259" key="2">
    <source>
        <dbReference type="SMART" id="SM01193"/>
    </source>
</evidence>
<dbReference type="Pfam" id="PF03952">
    <property type="entry name" value="Enolase_N"/>
    <property type="match status" value="1"/>
</dbReference>
<dbReference type="Proteomes" id="UP001370490">
    <property type="component" value="Unassembled WGS sequence"/>
</dbReference>
<reference evidence="3 4" key="1">
    <citation type="submission" date="2023-12" db="EMBL/GenBank/DDBJ databases">
        <title>A high-quality genome assembly for Dillenia turbinata (Dilleniales).</title>
        <authorList>
            <person name="Chanderbali A."/>
        </authorList>
    </citation>
    <scope>NUCLEOTIDE SEQUENCE [LARGE SCALE GENOMIC DNA]</scope>
    <source>
        <strain evidence="3">LSX21</strain>
        <tissue evidence="3">Leaf</tissue>
    </source>
</reference>
<dbReference type="InterPro" id="IPR020811">
    <property type="entry name" value="Enolase_N"/>
</dbReference>
<accession>A0AAN8VPC6</accession>
<dbReference type="AlphaFoldDB" id="A0AAN8VPC6"/>
<dbReference type="GO" id="GO:0000015">
    <property type="term" value="C:phosphopyruvate hydratase complex"/>
    <property type="evidence" value="ECO:0007669"/>
    <property type="project" value="InterPro"/>
</dbReference>
<comment type="caution">
    <text evidence="3">The sequence shown here is derived from an EMBL/GenBank/DDBJ whole genome shotgun (WGS) entry which is preliminary data.</text>
</comment>
<feature type="region of interest" description="Disordered" evidence="1">
    <location>
        <begin position="268"/>
        <end position="290"/>
    </location>
</feature>
<feature type="domain" description="Enolase N-terminal" evidence="2">
    <location>
        <begin position="109"/>
        <end position="178"/>
    </location>
</feature>
<dbReference type="GO" id="GO:0004634">
    <property type="term" value="F:phosphopyruvate hydratase activity"/>
    <property type="evidence" value="ECO:0007669"/>
    <property type="project" value="InterPro"/>
</dbReference>
<dbReference type="Gene3D" id="3.30.390.10">
    <property type="entry name" value="Enolase-like, N-terminal domain"/>
    <property type="match status" value="1"/>
</dbReference>
<evidence type="ECO:0000313" key="3">
    <source>
        <dbReference type="EMBL" id="KAK6931393.1"/>
    </source>
</evidence>